<evidence type="ECO:0000313" key="4">
    <source>
        <dbReference type="Proteomes" id="UP001229421"/>
    </source>
</evidence>
<protein>
    <recommendedName>
        <fullName evidence="2">MINDY deubiquitinase domain-containing protein</fullName>
    </recommendedName>
</protein>
<keyword evidence="4" id="KW-1185">Reference proteome</keyword>
<dbReference type="GO" id="GO:0005829">
    <property type="term" value="C:cytosol"/>
    <property type="evidence" value="ECO:0007669"/>
    <property type="project" value="TreeGrafter"/>
</dbReference>
<dbReference type="InterPro" id="IPR007518">
    <property type="entry name" value="MINDY"/>
</dbReference>
<feature type="compositionally biased region" description="Polar residues" evidence="1">
    <location>
        <begin position="461"/>
        <end position="479"/>
    </location>
</feature>
<reference evidence="3" key="1">
    <citation type="journal article" date="2023" name="bioRxiv">
        <title>Improved chromosome-level genome assembly for marigold (Tagetes erecta).</title>
        <authorList>
            <person name="Jiang F."/>
            <person name="Yuan L."/>
            <person name="Wang S."/>
            <person name="Wang H."/>
            <person name="Xu D."/>
            <person name="Wang A."/>
            <person name="Fan W."/>
        </authorList>
    </citation>
    <scope>NUCLEOTIDE SEQUENCE</scope>
    <source>
        <strain evidence="3">WSJ</strain>
        <tissue evidence="3">Leaf</tissue>
    </source>
</reference>
<dbReference type="EMBL" id="JAUHHV010000007">
    <property type="protein sequence ID" value="KAK1419226.1"/>
    <property type="molecule type" value="Genomic_DNA"/>
</dbReference>
<dbReference type="PANTHER" id="PTHR18063:SF6">
    <property type="entry name" value="UBIQUITIN CARBOXYL-TERMINAL HYDROLASE"/>
    <property type="match status" value="1"/>
</dbReference>
<name>A0AAD8KD91_TARER</name>
<dbReference type="Proteomes" id="UP001229421">
    <property type="component" value="Unassembled WGS sequence"/>
</dbReference>
<feature type="region of interest" description="Disordered" evidence="1">
    <location>
        <begin position="416"/>
        <end position="438"/>
    </location>
</feature>
<feature type="region of interest" description="Disordered" evidence="1">
    <location>
        <begin position="459"/>
        <end position="503"/>
    </location>
</feature>
<dbReference type="Pfam" id="PF04424">
    <property type="entry name" value="MINDY_DUB"/>
    <property type="match status" value="1"/>
</dbReference>
<accession>A0AAD8KD91</accession>
<dbReference type="PANTHER" id="PTHR18063">
    <property type="entry name" value="NF-E2 INDUCIBLE PROTEIN"/>
    <property type="match status" value="1"/>
</dbReference>
<dbReference type="GO" id="GO:1990380">
    <property type="term" value="F:K48-linked deubiquitinase activity"/>
    <property type="evidence" value="ECO:0007669"/>
    <property type="project" value="InterPro"/>
</dbReference>
<dbReference type="AlphaFoldDB" id="A0AAD8KD91"/>
<feature type="domain" description="MINDY deubiquitinase" evidence="2">
    <location>
        <begin position="22"/>
        <end position="381"/>
    </location>
</feature>
<dbReference type="InterPro" id="IPR033979">
    <property type="entry name" value="MINDY_domain"/>
</dbReference>
<evidence type="ECO:0000313" key="3">
    <source>
        <dbReference type="EMBL" id="KAK1419226.1"/>
    </source>
</evidence>
<proteinExistence type="predicted"/>
<evidence type="ECO:0000259" key="2">
    <source>
        <dbReference type="Pfam" id="PF04424"/>
    </source>
</evidence>
<sequence length="503" mass="56244">MASTSKVPVNRKETPEVEVIKMYRTKKIQFLGRNTLIVLKNRSEYCPLIAICNILLLRGKLGLREDETEVSEIRLLTLLAETLMTANSNVMFLYFYFAEKKAFLFSLDHWFWFVLQNKDTGSVNNQVQHLSDTLALLPSFATSIDVDIKFKRIDDFEFMRERVIFDMLNIPLYHGCLVDPMDSDVLNAIGSKSFNTVVEELVALERQNMEAMKPTGTGNPFLSDDDSGQDIKYNDDWVTFETVAGGDVCSSLEAVNTSHGPQMNTGGSHQLESGSSAPNVVQESAKGMTVGITAMEGDLIRSFLLKNASQLTPYGLFRLQYDLKEGILCMFIRNNHFNLMFKYGGILYTLVTDEGYINTPGVVWEKLTEVNGGTTFANSSFMSYKKSTNEIEETGSDDDETDKLASIFKNLANPVKTASKGSSSLNPDRQLAKALQKQKNIEQPIKRVADFPSGFIVGPNNDCSSWPTNRNPTSRSLTATPKRPKTNPIHQAGKKLKEKCTLM</sequence>
<dbReference type="GO" id="GO:0071108">
    <property type="term" value="P:protein K48-linked deubiquitination"/>
    <property type="evidence" value="ECO:0007669"/>
    <property type="project" value="TreeGrafter"/>
</dbReference>
<dbReference type="GO" id="GO:0004843">
    <property type="term" value="F:cysteine-type deubiquitinase activity"/>
    <property type="evidence" value="ECO:0007669"/>
    <property type="project" value="InterPro"/>
</dbReference>
<evidence type="ECO:0000256" key="1">
    <source>
        <dbReference type="SAM" id="MobiDB-lite"/>
    </source>
</evidence>
<dbReference type="GO" id="GO:0016807">
    <property type="term" value="F:cysteine-type carboxypeptidase activity"/>
    <property type="evidence" value="ECO:0007669"/>
    <property type="project" value="TreeGrafter"/>
</dbReference>
<gene>
    <name evidence="3" type="ORF">QVD17_28389</name>
</gene>
<dbReference type="GO" id="GO:0071944">
    <property type="term" value="C:cell periphery"/>
    <property type="evidence" value="ECO:0007669"/>
    <property type="project" value="TreeGrafter"/>
</dbReference>
<comment type="caution">
    <text evidence="3">The sequence shown here is derived from an EMBL/GenBank/DDBJ whole genome shotgun (WGS) entry which is preliminary data.</text>
</comment>
<organism evidence="3 4">
    <name type="scientific">Tagetes erecta</name>
    <name type="common">African marigold</name>
    <dbReference type="NCBI Taxonomy" id="13708"/>
    <lineage>
        <taxon>Eukaryota</taxon>
        <taxon>Viridiplantae</taxon>
        <taxon>Streptophyta</taxon>
        <taxon>Embryophyta</taxon>
        <taxon>Tracheophyta</taxon>
        <taxon>Spermatophyta</taxon>
        <taxon>Magnoliopsida</taxon>
        <taxon>eudicotyledons</taxon>
        <taxon>Gunneridae</taxon>
        <taxon>Pentapetalae</taxon>
        <taxon>asterids</taxon>
        <taxon>campanulids</taxon>
        <taxon>Asterales</taxon>
        <taxon>Asteraceae</taxon>
        <taxon>Asteroideae</taxon>
        <taxon>Heliantheae alliance</taxon>
        <taxon>Tageteae</taxon>
        <taxon>Tagetes</taxon>
    </lineage>
</organism>